<dbReference type="Gene3D" id="2.115.10.20">
    <property type="entry name" value="Glycosyl hydrolase domain, family 43"/>
    <property type="match status" value="1"/>
</dbReference>
<dbReference type="SUPFAM" id="SSF75005">
    <property type="entry name" value="Arabinanase/levansucrase/invertase"/>
    <property type="match status" value="1"/>
</dbReference>
<sequence length="326" mass="35993">MQRSYQNPVYPQPMADPFVLRHEGVYYAYGTGPAGADGRQVPVLRSNDLVAWESLGHALAPNGDTDYWAPEVACHEGRFYMYYSSGSAPEGTDQRLRVALADHPAGPFVDSGALLVPDQPFSIDAHPFRDRDGRWYLFYCVDFLEPDGDQRVGTGIVVDRLLDMRTLAGEPRVVVRPHHDWHLFRKGRQIHGAVRDWHTVEGAAVQARDGAIYCFYSGGAWERENYGISWVMAPHPLGPYRRPAGDADALLMRSRPGLVVGPGHNSFTSSPDGSETWIVYHAWDVGQSARRMCIDRLEWDGGRPFTGGPSATPQAAPSVDAGDVGT</sequence>
<protein>
    <submittedName>
        <fullName evidence="9">Glycosyl hydrolases 43 family protein</fullName>
    </submittedName>
</protein>
<evidence type="ECO:0000313" key="9">
    <source>
        <dbReference type="EMBL" id="OIJ41573.1"/>
    </source>
</evidence>
<evidence type="ECO:0000313" key="10">
    <source>
        <dbReference type="Proteomes" id="UP000180246"/>
    </source>
</evidence>
<evidence type="ECO:0000256" key="4">
    <source>
        <dbReference type="ARBA" id="ARBA00023295"/>
    </source>
</evidence>
<evidence type="ECO:0000256" key="1">
    <source>
        <dbReference type="ARBA" id="ARBA00004834"/>
    </source>
</evidence>
<evidence type="ECO:0000256" key="7">
    <source>
        <dbReference type="RuleBase" id="RU361187"/>
    </source>
</evidence>
<feature type="active site" description="Proton acceptor" evidence="5">
    <location>
        <position position="16"/>
    </location>
</feature>
<dbReference type="RefSeq" id="WP_071362581.1">
    <property type="nucleotide sequence ID" value="NZ_JRYB01000001.1"/>
</dbReference>
<dbReference type="PANTHER" id="PTHR43301">
    <property type="entry name" value="ARABINAN ENDO-1,5-ALPHA-L-ARABINOSIDASE"/>
    <property type="match status" value="1"/>
</dbReference>
<evidence type="ECO:0000256" key="5">
    <source>
        <dbReference type="PIRSR" id="PIRSR606710-1"/>
    </source>
</evidence>
<keyword evidence="4 7" id="KW-0326">Glycosidase</keyword>
<feature type="site" description="Important for catalytic activity, responsible for pKa modulation of the active site Glu and correct orientation of both the proton donor and substrate" evidence="6">
    <location>
        <position position="124"/>
    </location>
</feature>
<reference evidence="9 10" key="1">
    <citation type="submission" date="2014-10" db="EMBL/GenBank/DDBJ databases">
        <authorList>
            <person name="Seo M.-J."/>
            <person name="Seok Y.J."/>
            <person name="Cha I.-T."/>
        </authorList>
    </citation>
    <scope>NUCLEOTIDE SEQUENCE [LARGE SCALE GENOMIC DNA]</scope>
    <source>
        <strain evidence="9 10">NEU</strain>
    </source>
</reference>
<dbReference type="GO" id="GO:0004553">
    <property type="term" value="F:hydrolase activity, hydrolyzing O-glycosyl compounds"/>
    <property type="evidence" value="ECO:0007669"/>
    <property type="project" value="InterPro"/>
</dbReference>
<gene>
    <name evidence="9" type="ORF">LO55_3718</name>
</gene>
<feature type="active site" description="Proton donor" evidence="5">
    <location>
        <position position="201"/>
    </location>
</feature>
<keyword evidence="3 7" id="KW-0378">Hydrolase</keyword>
<dbReference type="PANTHER" id="PTHR43301:SF3">
    <property type="entry name" value="ARABINAN ENDO-1,5-ALPHA-L-ARABINOSIDASE A-RELATED"/>
    <property type="match status" value="1"/>
</dbReference>
<name>A0A1S2N9P9_9BURK</name>
<dbReference type="GO" id="GO:0005975">
    <property type="term" value="P:carbohydrate metabolic process"/>
    <property type="evidence" value="ECO:0007669"/>
    <property type="project" value="InterPro"/>
</dbReference>
<dbReference type="AlphaFoldDB" id="A0A1S2N9P9"/>
<dbReference type="InterPro" id="IPR023296">
    <property type="entry name" value="Glyco_hydro_beta-prop_sf"/>
</dbReference>
<dbReference type="CDD" id="cd08991">
    <property type="entry name" value="GH43_HoAraf43-like"/>
    <property type="match status" value="1"/>
</dbReference>
<comment type="pathway">
    <text evidence="1">Glycan metabolism; L-arabinan degradation.</text>
</comment>
<comment type="similarity">
    <text evidence="2 7">Belongs to the glycosyl hydrolase 43 family.</text>
</comment>
<comment type="caution">
    <text evidence="9">The sequence shown here is derived from an EMBL/GenBank/DDBJ whole genome shotgun (WGS) entry which is preliminary data.</text>
</comment>
<evidence type="ECO:0000256" key="8">
    <source>
        <dbReference type="SAM" id="MobiDB-lite"/>
    </source>
</evidence>
<evidence type="ECO:0000256" key="6">
    <source>
        <dbReference type="PIRSR" id="PIRSR606710-2"/>
    </source>
</evidence>
<accession>A0A1S2N9P9</accession>
<proteinExistence type="inferred from homology"/>
<evidence type="ECO:0000256" key="3">
    <source>
        <dbReference type="ARBA" id="ARBA00022801"/>
    </source>
</evidence>
<dbReference type="Pfam" id="PF04616">
    <property type="entry name" value="Glyco_hydro_43"/>
    <property type="match status" value="1"/>
</dbReference>
<dbReference type="EMBL" id="JRYB01000001">
    <property type="protein sequence ID" value="OIJ41573.1"/>
    <property type="molecule type" value="Genomic_DNA"/>
</dbReference>
<feature type="region of interest" description="Disordered" evidence="8">
    <location>
        <begin position="304"/>
        <end position="326"/>
    </location>
</feature>
<dbReference type="Proteomes" id="UP000180246">
    <property type="component" value="Unassembled WGS sequence"/>
</dbReference>
<dbReference type="InterPro" id="IPR050727">
    <property type="entry name" value="GH43_arabinanases"/>
</dbReference>
<evidence type="ECO:0000256" key="2">
    <source>
        <dbReference type="ARBA" id="ARBA00009865"/>
    </source>
</evidence>
<dbReference type="InterPro" id="IPR006710">
    <property type="entry name" value="Glyco_hydro_43"/>
</dbReference>
<organism evidence="9 10">
    <name type="scientific">Massilia timonae</name>
    <dbReference type="NCBI Taxonomy" id="47229"/>
    <lineage>
        <taxon>Bacteria</taxon>
        <taxon>Pseudomonadati</taxon>
        <taxon>Pseudomonadota</taxon>
        <taxon>Betaproteobacteria</taxon>
        <taxon>Burkholderiales</taxon>
        <taxon>Oxalobacteraceae</taxon>
        <taxon>Telluria group</taxon>
        <taxon>Massilia</taxon>
    </lineage>
</organism>